<dbReference type="PROSITE" id="PS51257">
    <property type="entry name" value="PROKAR_LIPOPROTEIN"/>
    <property type="match status" value="1"/>
</dbReference>
<gene>
    <name evidence="2" type="ORF">KSF_002550</name>
</gene>
<evidence type="ECO:0000313" key="3">
    <source>
        <dbReference type="Proteomes" id="UP000597444"/>
    </source>
</evidence>
<organism evidence="2 3">
    <name type="scientific">Reticulibacter mediterranei</name>
    <dbReference type="NCBI Taxonomy" id="2778369"/>
    <lineage>
        <taxon>Bacteria</taxon>
        <taxon>Bacillati</taxon>
        <taxon>Chloroflexota</taxon>
        <taxon>Ktedonobacteria</taxon>
        <taxon>Ktedonobacterales</taxon>
        <taxon>Reticulibacteraceae</taxon>
        <taxon>Reticulibacter</taxon>
    </lineage>
</organism>
<comment type="caution">
    <text evidence="2">The sequence shown here is derived from an EMBL/GenBank/DDBJ whole genome shotgun (WGS) entry which is preliminary data.</text>
</comment>
<protein>
    <submittedName>
        <fullName evidence="2">Uncharacterized protein</fullName>
    </submittedName>
</protein>
<evidence type="ECO:0000313" key="2">
    <source>
        <dbReference type="EMBL" id="GHO90207.1"/>
    </source>
</evidence>
<sequence>MKDMKIKHIYLYFSTLALGVFLAVLMTGCSGTTTLPAPSQETPSATNATPTTASAMTATPTTAPAGTTPTTNIQTYTCDLFQVSYSDPWEVSIGRSNQVQLGGGNKKNFDIIAQSDTSKTAEQELAAILLVLNDENTHFQTIDVQPAMTIGGQSWRQVTWTGKNKSSGLDFKGREAVINYNGHQYRMSYSSLTSDFSQEDTHSFQVMQQSFAFKTAA</sequence>
<reference evidence="2" key="1">
    <citation type="submission" date="2020-10" db="EMBL/GenBank/DDBJ databases">
        <title>Taxonomic study of unclassified bacteria belonging to the class Ktedonobacteria.</title>
        <authorList>
            <person name="Yabe S."/>
            <person name="Wang C.M."/>
            <person name="Zheng Y."/>
            <person name="Sakai Y."/>
            <person name="Cavaletti L."/>
            <person name="Monciardini P."/>
            <person name="Donadio S."/>
        </authorList>
    </citation>
    <scope>NUCLEOTIDE SEQUENCE</scope>
    <source>
        <strain evidence="2">ID150040</strain>
    </source>
</reference>
<feature type="compositionally biased region" description="Low complexity" evidence="1">
    <location>
        <begin position="42"/>
        <end position="70"/>
    </location>
</feature>
<name>A0A8J3IEL9_9CHLR</name>
<proteinExistence type="predicted"/>
<feature type="region of interest" description="Disordered" evidence="1">
    <location>
        <begin position="34"/>
        <end position="70"/>
    </location>
</feature>
<keyword evidence="3" id="KW-1185">Reference proteome</keyword>
<dbReference type="EMBL" id="BNJK01000001">
    <property type="protein sequence ID" value="GHO90207.1"/>
    <property type="molecule type" value="Genomic_DNA"/>
</dbReference>
<accession>A0A8J3IEL9</accession>
<dbReference type="Proteomes" id="UP000597444">
    <property type="component" value="Unassembled WGS sequence"/>
</dbReference>
<dbReference type="AlphaFoldDB" id="A0A8J3IEL9"/>
<evidence type="ECO:0000256" key="1">
    <source>
        <dbReference type="SAM" id="MobiDB-lite"/>
    </source>
</evidence>